<evidence type="ECO:0000313" key="5">
    <source>
        <dbReference type="Proteomes" id="UP001549119"/>
    </source>
</evidence>
<evidence type="ECO:0000313" key="4">
    <source>
        <dbReference type="EMBL" id="MET3870004.1"/>
    </source>
</evidence>
<comment type="caution">
    <text evidence="4">The sequence shown here is derived from an EMBL/GenBank/DDBJ whole genome shotgun (WGS) entry which is preliminary data.</text>
</comment>
<proteinExistence type="inferred from homology"/>
<sequence length="200" mass="21400">MRLVTLAAMVALTITATTGEAAARVRHHHHHRHHAQIVALEPVAVEAPAEEPSFLDQLLGKTKRVVEAPVRRINRGLNRLTDQAEGGSVQAIVTQEAARAGVPQRIAHAIIRVESGYNCRARNRSGAAGAGQLMPATARAMGVRNPMDCRQNIAGSMRYLRQAISRGGASCAGVSLYNTGVGARPRCTSYGRKVMHFAGL</sequence>
<dbReference type="Proteomes" id="UP001549119">
    <property type="component" value="Unassembled WGS sequence"/>
</dbReference>
<keyword evidence="5" id="KW-1185">Reference proteome</keyword>
<comment type="similarity">
    <text evidence="1">Belongs to the transglycosylase Slt family.</text>
</comment>
<dbReference type="PANTHER" id="PTHR37423:SF2">
    <property type="entry name" value="MEMBRANE-BOUND LYTIC MUREIN TRANSGLYCOSYLASE C"/>
    <property type="match status" value="1"/>
</dbReference>
<comment type="similarity">
    <text evidence="2">Belongs to the virb1 family.</text>
</comment>
<gene>
    <name evidence="4" type="ORF">ABIC20_007389</name>
</gene>
<protein>
    <submittedName>
        <fullName evidence="4">Soluble lytic murein transglycosylase-like protein</fullName>
    </submittedName>
</protein>
<feature type="domain" description="Transglycosylase SLT" evidence="3">
    <location>
        <begin position="94"/>
        <end position="184"/>
    </location>
</feature>
<dbReference type="InterPro" id="IPR008258">
    <property type="entry name" value="Transglycosylase_SLT_dom_1"/>
</dbReference>
<accession>A0ABV2NTZ5</accession>
<dbReference type="CDD" id="cd00254">
    <property type="entry name" value="LT-like"/>
    <property type="match status" value="1"/>
</dbReference>
<dbReference type="SUPFAM" id="SSF53955">
    <property type="entry name" value="Lysozyme-like"/>
    <property type="match status" value="1"/>
</dbReference>
<dbReference type="EMBL" id="JBEPNW010000008">
    <property type="protein sequence ID" value="MET3870004.1"/>
    <property type="molecule type" value="Genomic_DNA"/>
</dbReference>
<dbReference type="PANTHER" id="PTHR37423">
    <property type="entry name" value="SOLUBLE LYTIC MUREIN TRANSGLYCOSYLASE-RELATED"/>
    <property type="match status" value="1"/>
</dbReference>
<organism evidence="4 5">
    <name type="scientific">Methylobacterium radiotolerans</name>
    <dbReference type="NCBI Taxonomy" id="31998"/>
    <lineage>
        <taxon>Bacteria</taxon>
        <taxon>Pseudomonadati</taxon>
        <taxon>Pseudomonadota</taxon>
        <taxon>Alphaproteobacteria</taxon>
        <taxon>Hyphomicrobiales</taxon>
        <taxon>Methylobacteriaceae</taxon>
        <taxon>Methylobacterium</taxon>
    </lineage>
</organism>
<dbReference type="InterPro" id="IPR023346">
    <property type="entry name" value="Lysozyme-like_dom_sf"/>
</dbReference>
<evidence type="ECO:0000259" key="3">
    <source>
        <dbReference type="Pfam" id="PF01464"/>
    </source>
</evidence>
<dbReference type="RefSeq" id="WP_209651119.1">
    <property type="nucleotide sequence ID" value="NZ_JBEPNV010000005.1"/>
</dbReference>
<reference evidence="4 5" key="1">
    <citation type="submission" date="2024-06" db="EMBL/GenBank/DDBJ databases">
        <title>Genomics of switchgrass bacterial isolates.</title>
        <authorList>
            <person name="Shade A."/>
        </authorList>
    </citation>
    <scope>NUCLEOTIDE SEQUENCE [LARGE SCALE GENOMIC DNA]</scope>
    <source>
        <strain evidence="4 5">PvP084</strain>
    </source>
</reference>
<name>A0ABV2NTZ5_9HYPH</name>
<evidence type="ECO:0000256" key="1">
    <source>
        <dbReference type="ARBA" id="ARBA00007734"/>
    </source>
</evidence>
<dbReference type="Gene3D" id="1.10.530.10">
    <property type="match status" value="1"/>
</dbReference>
<dbReference type="Pfam" id="PF01464">
    <property type="entry name" value="SLT"/>
    <property type="match status" value="1"/>
</dbReference>
<evidence type="ECO:0000256" key="2">
    <source>
        <dbReference type="ARBA" id="ARBA00009387"/>
    </source>
</evidence>